<dbReference type="OrthoDB" id="2247093at2759"/>
<name>A0A6H0XT95_9PEZI</name>
<proteinExistence type="predicted"/>
<dbReference type="Pfam" id="PF07716">
    <property type="entry name" value="bZIP_2"/>
    <property type="match status" value="1"/>
</dbReference>
<gene>
    <name evidence="3" type="ORF">AMS68_003504</name>
</gene>
<feature type="domain" description="BZIP" evidence="2">
    <location>
        <begin position="150"/>
        <end position="164"/>
    </location>
</feature>
<feature type="region of interest" description="Disordered" evidence="1">
    <location>
        <begin position="1"/>
        <end position="91"/>
    </location>
</feature>
<evidence type="ECO:0000256" key="1">
    <source>
        <dbReference type="SAM" id="MobiDB-lite"/>
    </source>
</evidence>
<feature type="compositionally biased region" description="Polar residues" evidence="1">
    <location>
        <begin position="1"/>
        <end position="24"/>
    </location>
</feature>
<accession>A0A6H0XT95</accession>
<evidence type="ECO:0000313" key="4">
    <source>
        <dbReference type="Proteomes" id="UP000503462"/>
    </source>
</evidence>
<dbReference type="Proteomes" id="UP000503462">
    <property type="component" value="Chromosome 2"/>
</dbReference>
<feature type="region of interest" description="Disordered" evidence="1">
    <location>
        <begin position="207"/>
        <end position="328"/>
    </location>
</feature>
<dbReference type="EMBL" id="CP051140">
    <property type="protein sequence ID" value="QIW97986.1"/>
    <property type="molecule type" value="Genomic_DNA"/>
</dbReference>
<feature type="compositionally biased region" description="Low complexity" evidence="1">
    <location>
        <begin position="79"/>
        <end position="91"/>
    </location>
</feature>
<organism evidence="3 4">
    <name type="scientific">Peltaster fructicola</name>
    <dbReference type="NCBI Taxonomy" id="286661"/>
    <lineage>
        <taxon>Eukaryota</taxon>
        <taxon>Fungi</taxon>
        <taxon>Dikarya</taxon>
        <taxon>Ascomycota</taxon>
        <taxon>Pezizomycotina</taxon>
        <taxon>Dothideomycetes</taxon>
        <taxon>Dothideomycetes incertae sedis</taxon>
        <taxon>Peltaster</taxon>
    </lineage>
</organism>
<feature type="compositionally biased region" description="Polar residues" evidence="1">
    <location>
        <begin position="47"/>
        <end position="74"/>
    </location>
</feature>
<keyword evidence="4" id="KW-1185">Reference proteome</keyword>
<feature type="compositionally biased region" description="Pro residues" evidence="1">
    <location>
        <begin position="34"/>
        <end position="46"/>
    </location>
</feature>
<evidence type="ECO:0000313" key="3">
    <source>
        <dbReference type="EMBL" id="QIW97986.1"/>
    </source>
</evidence>
<dbReference type="PROSITE" id="PS00036">
    <property type="entry name" value="BZIP_BASIC"/>
    <property type="match status" value="1"/>
</dbReference>
<dbReference type="InterPro" id="IPR004827">
    <property type="entry name" value="bZIP"/>
</dbReference>
<dbReference type="AlphaFoldDB" id="A0A6H0XT95"/>
<feature type="compositionally biased region" description="Basic and acidic residues" evidence="1">
    <location>
        <begin position="316"/>
        <end position="328"/>
    </location>
</feature>
<dbReference type="Gene3D" id="1.20.5.170">
    <property type="match status" value="1"/>
</dbReference>
<evidence type="ECO:0000259" key="2">
    <source>
        <dbReference type="PROSITE" id="PS00036"/>
    </source>
</evidence>
<protein>
    <recommendedName>
        <fullName evidence="2">BZIP domain-containing protein</fullName>
    </recommendedName>
</protein>
<feature type="region of interest" description="Disordered" evidence="1">
    <location>
        <begin position="149"/>
        <end position="175"/>
    </location>
</feature>
<sequence length="328" mass="35621">MGQLGNPTGSIDAQQSPFLTSRTYTAEPGAAGVPPLPTPRGYPLPRSPSTIERTTSTQDMKARSPSVSPRTSYLQHYGSVRSSPSSATLPSLSSVPYGADLMPDRQQQLSIPISSAAGQNVYQMMTLQTTSGTVQVPVDVQAASRVADEKRRRNAGASARFRARRKEKEKESSSTIAKLEMQVKDLTEDVDFYRRERGYLAGIVLQVPGGDRHFPRPQSPRHRRVSIPHSTGSGDYLSGPEQSHSPGDGRNVRRRTSTLSMPVPAAAGPHYTYEHQQYHAQQPLPGPASLLPPIHTHSGSPTAAVAAQAAWNPYNSEHRDRTSGSHTR</sequence>
<dbReference type="GO" id="GO:0003700">
    <property type="term" value="F:DNA-binding transcription factor activity"/>
    <property type="evidence" value="ECO:0007669"/>
    <property type="project" value="InterPro"/>
</dbReference>
<dbReference type="CDD" id="cd14705">
    <property type="entry name" value="bZIP_Zip1"/>
    <property type="match status" value="1"/>
</dbReference>
<reference evidence="3 4" key="1">
    <citation type="journal article" date="2016" name="Sci. Rep.">
        <title>Peltaster fructicola genome reveals evolution from an invasive phytopathogen to an ectophytic parasite.</title>
        <authorList>
            <person name="Xu C."/>
            <person name="Chen H."/>
            <person name="Gleason M.L."/>
            <person name="Xu J.R."/>
            <person name="Liu H."/>
            <person name="Zhang R."/>
            <person name="Sun G."/>
        </authorList>
    </citation>
    <scope>NUCLEOTIDE SEQUENCE [LARGE SCALE GENOMIC DNA]</scope>
    <source>
        <strain evidence="3 4">LNHT1506</strain>
    </source>
</reference>